<reference evidence="3" key="2">
    <citation type="submission" date="2020-08" db="EMBL/GenBank/DDBJ databases">
        <title>Plant Genome Project.</title>
        <authorList>
            <person name="Zhang R.-G."/>
        </authorList>
    </citation>
    <scope>NUCLEOTIDE SEQUENCE</scope>
    <source>
        <strain evidence="3">Huo1</strain>
        <tissue evidence="3">Leaf</tissue>
    </source>
</reference>
<sequence length="108" mass="11642">MAKIGITTYLMLVMCTSMIFSTAPAQCQGDFQGLIQQCSRFVQQPGPQQAPSQGCCCNIIRNVDLPCVCQHVNSQVEKIFSMQKAAFVSASCGKPLARGTKCGTYTVP</sequence>
<comment type="caution">
    <text evidence="3">The sequence shown here is derived from an EMBL/GenBank/DDBJ whole genome shotgun (WGS) entry which is preliminary data.</text>
</comment>
<dbReference type="PANTHER" id="PTHR33286">
    <property type="entry name" value="BIFUNCTIONAL INHIBITOR/LIPID-TRANSFER PROTEIN/SEED STORAGE 2S ALBUMIN SUPERFAMILY PROTEIN"/>
    <property type="match status" value="1"/>
</dbReference>
<protein>
    <recommendedName>
        <fullName evidence="2">Bifunctional inhibitor/plant lipid transfer protein/seed storage helical domain-containing protein</fullName>
    </recommendedName>
</protein>
<dbReference type="EMBL" id="PNBA02000007">
    <property type="protein sequence ID" value="KAG6417967.1"/>
    <property type="molecule type" value="Genomic_DNA"/>
</dbReference>
<evidence type="ECO:0000256" key="1">
    <source>
        <dbReference type="SAM" id="SignalP"/>
    </source>
</evidence>
<dbReference type="OrthoDB" id="653734at2759"/>
<gene>
    <name evidence="3" type="ORF">SASPL_120164</name>
</gene>
<proteinExistence type="predicted"/>
<dbReference type="AlphaFoldDB" id="A0A8X8XSF4"/>
<dbReference type="InterPro" id="IPR036312">
    <property type="entry name" value="Bifun_inhib/LTP/seed_sf"/>
</dbReference>
<accession>A0A8X8XSF4</accession>
<feature type="domain" description="Bifunctional inhibitor/plant lipid transfer protein/seed storage helical" evidence="2">
    <location>
        <begin position="21"/>
        <end position="102"/>
    </location>
</feature>
<dbReference type="InterPro" id="IPR044741">
    <property type="entry name" value="NsLTP-like"/>
</dbReference>
<dbReference type="Pfam" id="PF14368">
    <property type="entry name" value="LTP_2"/>
    <property type="match status" value="1"/>
</dbReference>
<dbReference type="InterPro" id="IPR016140">
    <property type="entry name" value="Bifunc_inhib/LTP/seed_store"/>
</dbReference>
<feature type="chain" id="PRO_5036448719" description="Bifunctional inhibitor/plant lipid transfer protein/seed storage helical domain-containing protein" evidence="1">
    <location>
        <begin position="30"/>
        <end position="108"/>
    </location>
</feature>
<reference evidence="3" key="1">
    <citation type="submission" date="2018-01" db="EMBL/GenBank/DDBJ databases">
        <authorList>
            <person name="Mao J.F."/>
        </authorList>
    </citation>
    <scope>NUCLEOTIDE SEQUENCE</scope>
    <source>
        <strain evidence="3">Huo1</strain>
        <tissue evidence="3">Leaf</tissue>
    </source>
</reference>
<dbReference type="CDD" id="cd04660">
    <property type="entry name" value="nsLTP_like"/>
    <property type="match status" value="1"/>
</dbReference>
<keyword evidence="1" id="KW-0732">Signal</keyword>
<dbReference type="PANTHER" id="PTHR33286:SF54">
    <property type="entry name" value="BIFUNCTIONAL INHIBITOR_LIPID-TRANSFER PROTEIN_SEED STORAGE 2S ALBUMIN SUPERFAMILY PROTEIN"/>
    <property type="match status" value="1"/>
</dbReference>
<name>A0A8X8XSF4_SALSN</name>
<evidence type="ECO:0000313" key="4">
    <source>
        <dbReference type="Proteomes" id="UP000298416"/>
    </source>
</evidence>
<dbReference type="SUPFAM" id="SSF47699">
    <property type="entry name" value="Bifunctional inhibitor/lipid-transfer protein/seed storage 2S albumin"/>
    <property type="match status" value="1"/>
</dbReference>
<feature type="signal peptide" evidence="1">
    <location>
        <begin position="1"/>
        <end position="29"/>
    </location>
</feature>
<dbReference type="Proteomes" id="UP000298416">
    <property type="component" value="Unassembled WGS sequence"/>
</dbReference>
<keyword evidence="4" id="KW-1185">Reference proteome</keyword>
<dbReference type="Gene3D" id="1.10.110.10">
    <property type="entry name" value="Plant lipid-transfer and hydrophobic proteins"/>
    <property type="match status" value="1"/>
</dbReference>
<evidence type="ECO:0000259" key="2">
    <source>
        <dbReference type="Pfam" id="PF14368"/>
    </source>
</evidence>
<evidence type="ECO:0000313" key="3">
    <source>
        <dbReference type="EMBL" id="KAG6417967.1"/>
    </source>
</evidence>
<organism evidence="3">
    <name type="scientific">Salvia splendens</name>
    <name type="common">Scarlet sage</name>
    <dbReference type="NCBI Taxonomy" id="180675"/>
    <lineage>
        <taxon>Eukaryota</taxon>
        <taxon>Viridiplantae</taxon>
        <taxon>Streptophyta</taxon>
        <taxon>Embryophyta</taxon>
        <taxon>Tracheophyta</taxon>
        <taxon>Spermatophyta</taxon>
        <taxon>Magnoliopsida</taxon>
        <taxon>eudicotyledons</taxon>
        <taxon>Gunneridae</taxon>
        <taxon>Pentapetalae</taxon>
        <taxon>asterids</taxon>
        <taxon>lamiids</taxon>
        <taxon>Lamiales</taxon>
        <taxon>Lamiaceae</taxon>
        <taxon>Nepetoideae</taxon>
        <taxon>Mentheae</taxon>
        <taxon>Salviinae</taxon>
        <taxon>Salvia</taxon>
        <taxon>Salvia subgen. Calosphace</taxon>
        <taxon>core Calosphace</taxon>
    </lineage>
</organism>